<dbReference type="InterPro" id="IPR031165">
    <property type="entry name" value="GNAT_YJDJ"/>
</dbReference>
<dbReference type="Proteomes" id="UP000076104">
    <property type="component" value="Chromosome"/>
</dbReference>
<dbReference type="EMBL" id="CP014945">
    <property type="protein sequence ID" value="AMT97870.1"/>
    <property type="molecule type" value="Genomic_DNA"/>
</dbReference>
<accession>A0ABN4N9D2</accession>
<dbReference type="PROSITE" id="PS51729">
    <property type="entry name" value="GNAT_YJDJ"/>
    <property type="match status" value="1"/>
</dbReference>
<evidence type="ECO:0000259" key="1">
    <source>
        <dbReference type="PROSITE" id="PS51729"/>
    </source>
</evidence>
<dbReference type="Gene3D" id="3.40.630.30">
    <property type="match status" value="1"/>
</dbReference>
<dbReference type="GeneID" id="33060110"/>
<dbReference type="InterPro" id="IPR016181">
    <property type="entry name" value="Acyl_CoA_acyltransferase"/>
</dbReference>
<dbReference type="SUPFAM" id="SSF55729">
    <property type="entry name" value="Acyl-CoA N-acyltransferases (Nat)"/>
    <property type="match status" value="1"/>
</dbReference>
<protein>
    <submittedName>
        <fullName evidence="2">Acetyltransferase</fullName>
    </submittedName>
</protein>
<feature type="domain" description="N-acetyltransferase" evidence="1">
    <location>
        <begin position="10"/>
        <end position="100"/>
    </location>
</feature>
<keyword evidence="3" id="KW-1185">Reference proteome</keyword>
<evidence type="ECO:0000313" key="3">
    <source>
        <dbReference type="Proteomes" id="UP000076104"/>
    </source>
</evidence>
<dbReference type="PANTHER" id="PTHR31435:SF10">
    <property type="entry name" value="BSR4717 PROTEIN"/>
    <property type="match status" value="1"/>
</dbReference>
<reference evidence="2 3" key="1">
    <citation type="submission" date="2016-03" db="EMBL/GenBank/DDBJ databases">
        <title>Genome sequencing of Psychrobacter alimentarius PAMC 27889.</title>
        <authorList>
            <person name="Lee J."/>
            <person name="Kim O.-S."/>
        </authorList>
    </citation>
    <scope>NUCLEOTIDE SEQUENCE [LARGE SCALE GENOMIC DNA]</scope>
    <source>
        <strain evidence="2 3">PAMC 27889</strain>
    </source>
</reference>
<evidence type="ECO:0000313" key="2">
    <source>
        <dbReference type="EMBL" id="AMT97870.1"/>
    </source>
</evidence>
<proteinExistence type="predicted"/>
<dbReference type="RefSeq" id="WP_228139863.1">
    <property type="nucleotide sequence ID" value="NZ_CP014945.1"/>
</dbReference>
<dbReference type="PANTHER" id="PTHR31435">
    <property type="entry name" value="PROTEIN NATD1"/>
    <property type="match status" value="1"/>
</dbReference>
<dbReference type="Pfam" id="PF14542">
    <property type="entry name" value="Acetyltransf_CG"/>
    <property type="match status" value="1"/>
</dbReference>
<sequence length="106" mass="11952">MPNELNHELIDNTAQKRFEIHVDGYLAFEDYDFFTTSQGEKGIAYLHTEVAKELSGQGIAGYLVKSILDEAAAKHLRVGPICPYVRAYIDKHPQYQDNSVFHNAAP</sequence>
<gene>
    <name evidence="2" type="ORF">A3K91_2293</name>
</gene>
<name>A0ABN4N9D2_9GAMM</name>
<organism evidence="2 3">
    <name type="scientific">Psychrobacter alimentarius</name>
    <dbReference type="NCBI Taxonomy" id="261164"/>
    <lineage>
        <taxon>Bacteria</taxon>
        <taxon>Pseudomonadati</taxon>
        <taxon>Pseudomonadota</taxon>
        <taxon>Gammaproteobacteria</taxon>
        <taxon>Moraxellales</taxon>
        <taxon>Moraxellaceae</taxon>
        <taxon>Psychrobacter</taxon>
    </lineage>
</organism>
<dbReference type="InterPro" id="IPR045057">
    <property type="entry name" value="Gcn5-rel_NAT"/>
</dbReference>